<comment type="caution">
    <text evidence="2">The sequence shown here is derived from an EMBL/GenBank/DDBJ whole genome shotgun (WGS) entry which is preliminary data.</text>
</comment>
<organism evidence="2 3">
    <name type="scientific">Cyanobium gracile UHCC 0281</name>
    <dbReference type="NCBI Taxonomy" id="3110309"/>
    <lineage>
        <taxon>Bacteria</taxon>
        <taxon>Bacillati</taxon>
        <taxon>Cyanobacteriota</taxon>
        <taxon>Cyanophyceae</taxon>
        <taxon>Synechococcales</taxon>
        <taxon>Prochlorococcaceae</taxon>
        <taxon>Cyanobium</taxon>
    </lineage>
</organism>
<dbReference type="RefSeq" id="WP_323356711.1">
    <property type="nucleotide sequence ID" value="NZ_JAYGHY010000023.1"/>
</dbReference>
<reference evidence="2 3" key="1">
    <citation type="submission" date="2023-12" db="EMBL/GenBank/DDBJ databases">
        <title>Baltic Sea Cyanobacteria.</title>
        <authorList>
            <person name="Delbaje E."/>
            <person name="Fewer D.P."/>
            <person name="Shishido T.K."/>
        </authorList>
    </citation>
    <scope>NUCLEOTIDE SEQUENCE [LARGE SCALE GENOMIC DNA]</scope>
    <source>
        <strain evidence="2 3">UHCC 0281</strain>
    </source>
</reference>
<dbReference type="EMBL" id="JAYGHY010000023">
    <property type="protein sequence ID" value="MEA5442663.1"/>
    <property type="molecule type" value="Genomic_DNA"/>
</dbReference>
<evidence type="ECO:0000256" key="1">
    <source>
        <dbReference type="SAM" id="SignalP"/>
    </source>
</evidence>
<keyword evidence="1" id="KW-0732">Signal</keyword>
<name>A0ABU5SVZ4_9CYAN</name>
<keyword evidence="3" id="KW-1185">Reference proteome</keyword>
<gene>
    <name evidence="2" type="ORF">VB739_08880</name>
</gene>
<proteinExistence type="predicted"/>
<evidence type="ECO:0000313" key="3">
    <source>
        <dbReference type="Proteomes" id="UP001302329"/>
    </source>
</evidence>
<protein>
    <submittedName>
        <fullName evidence="2">Uncharacterized protein</fullName>
    </submittedName>
</protein>
<sequence>MSKLASLGLLMGLLAPGEPALAVPHVYSDVVLGVNDLMACVDNAKRVASKNGFSDDVQVLGTGENRSVYADHTSLPMALSISCSTKLSAASIAVAGMNNDDTFAAFKKVYDDF</sequence>
<accession>A0ABU5SVZ4</accession>
<evidence type="ECO:0000313" key="2">
    <source>
        <dbReference type="EMBL" id="MEA5442663.1"/>
    </source>
</evidence>
<feature type="chain" id="PRO_5045804931" evidence="1">
    <location>
        <begin position="23"/>
        <end position="113"/>
    </location>
</feature>
<dbReference type="Proteomes" id="UP001302329">
    <property type="component" value="Unassembled WGS sequence"/>
</dbReference>
<feature type="signal peptide" evidence="1">
    <location>
        <begin position="1"/>
        <end position="22"/>
    </location>
</feature>